<feature type="transmembrane region" description="Helical" evidence="5">
    <location>
        <begin position="68"/>
        <end position="86"/>
    </location>
</feature>
<comment type="subcellular location">
    <subcellularLocation>
        <location evidence="1">Membrane</location>
        <topology evidence="1">Multi-pass membrane protein</topology>
    </subcellularLocation>
</comment>
<dbReference type="AlphaFoldDB" id="A0AB36TE39"/>
<dbReference type="Proteomes" id="UP000223596">
    <property type="component" value="Unassembled WGS sequence"/>
</dbReference>
<dbReference type="RefSeq" id="WP_003514857.1">
    <property type="nucleotide sequence ID" value="NZ_CP013828.1"/>
</dbReference>
<accession>A0AB36TE39</accession>
<dbReference type="GO" id="GO:0005886">
    <property type="term" value="C:plasma membrane"/>
    <property type="evidence" value="ECO:0007669"/>
    <property type="project" value="TreeGrafter"/>
</dbReference>
<dbReference type="PANTHER" id="PTHR43359">
    <property type="entry name" value="FORMATE HYDROGENLYASE SUBUNIT 4"/>
    <property type="match status" value="1"/>
</dbReference>
<dbReference type="GeneID" id="35804971"/>
<feature type="transmembrane region" description="Helical" evidence="5">
    <location>
        <begin position="124"/>
        <end position="144"/>
    </location>
</feature>
<feature type="transmembrane region" description="Helical" evidence="5">
    <location>
        <begin position="7"/>
        <end position="28"/>
    </location>
</feature>
<evidence type="ECO:0000256" key="5">
    <source>
        <dbReference type="SAM" id="Phobius"/>
    </source>
</evidence>
<proteinExistence type="predicted"/>
<evidence type="ECO:0000313" key="7">
    <source>
        <dbReference type="Proteomes" id="UP000223596"/>
    </source>
</evidence>
<keyword evidence="4 5" id="KW-0472">Membrane</keyword>
<feature type="transmembrane region" description="Helical" evidence="5">
    <location>
        <begin position="156"/>
        <end position="175"/>
    </location>
</feature>
<dbReference type="PANTHER" id="PTHR43359:SF1">
    <property type="entry name" value="FORMATE HYDROGENLYASE SUBUNIT 4-RELATED"/>
    <property type="match status" value="1"/>
</dbReference>
<organism evidence="6 7">
    <name type="scientific">Acetivibrio thermocellus AD2</name>
    <dbReference type="NCBI Taxonomy" id="1138384"/>
    <lineage>
        <taxon>Bacteria</taxon>
        <taxon>Bacillati</taxon>
        <taxon>Bacillota</taxon>
        <taxon>Clostridia</taxon>
        <taxon>Eubacteriales</taxon>
        <taxon>Oscillospiraceae</taxon>
        <taxon>Acetivibrio</taxon>
    </lineage>
</organism>
<feature type="transmembrane region" description="Helical" evidence="5">
    <location>
        <begin position="91"/>
        <end position="112"/>
    </location>
</feature>
<feature type="transmembrane region" description="Helical" evidence="5">
    <location>
        <begin position="240"/>
        <end position="261"/>
    </location>
</feature>
<feature type="transmembrane region" description="Helical" evidence="5">
    <location>
        <begin position="214"/>
        <end position="233"/>
    </location>
</feature>
<dbReference type="InterPro" id="IPR001694">
    <property type="entry name" value="NADH_UbQ_OxRdtase_su1/FPO"/>
</dbReference>
<evidence type="ECO:0000256" key="1">
    <source>
        <dbReference type="ARBA" id="ARBA00004141"/>
    </source>
</evidence>
<evidence type="ECO:0000256" key="3">
    <source>
        <dbReference type="ARBA" id="ARBA00022989"/>
    </source>
</evidence>
<evidence type="ECO:0000256" key="4">
    <source>
        <dbReference type="ARBA" id="ARBA00023136"/>
    </source>
</evidence>
<keyword evidence="2 5" id="KW-0812">Transmembrane</keyword>
<gene>
    <name evidence="6" type="ORF">M972_11595</name>
</gene>
<dbReference type="Pfam" id="PF00146">
    <property type="entry name" value="NADHdh"/>
    <property type="match status" value="1"/>
</dbReference>
<dbReference type="EMBL" id="PDBW01000001">
    <property type="protein sequence ID" value="PFH01851.1"/>
    <property type="molecule type" value="Genomic_DNA"/>
</dbReference>
<dbReference type="InterPro" id="IPR052561">
    <property type="entry name" value="ComplexI_Subunit1"/>
</dbReference>
<keyword evidence="3 5" id="KW-1133">Transmembrane helix</keyword>
<comment type="caution">
    <text evidence="6">The sequence shown here is derived from an EMBL/GenBank/DDBJ whole genome shotgun (WGS) entry which is preliminary data.</text>
</comment>
<evidence type="ECO:0000256" key="2">
    <source>
        <dbReference type="ARBA" id="ARBA00022692"/>
    </source>
</evidence>
<name>A0AB36TE39_ACETH</name>
<reference evidence="6 7" key="1">
    <citation type="submission" date="2017-09" db="EMBL/GenBank/DDBJ databases">
        <title>Evaluation of Pacific Biosciences Sequencing Technology to Finishing C. thermocellum Genome Sequences.</title>
        <authorList>
            <person name="Brown S."/>
        </authorList>
    </citation>
    <scope>NUCLEOTIDE SEQUENCE [LARGE SCALE GENOMIC DNA]</scope>
    <source>
        <strain evidence="6 7">AD2</strain>
    </source>
</reference>
<evidence type="ECO:0000313" key="6">
    <source>
        <dbReference type="EMBL" id="PFH01851.1"/>
    </source>
</evidence>
<protein>
    <submittedName>
        <fullName evidence="6">Ech hydrogenase subunit B</fullName>
    </submittedName>
</protein>
<feature type="transmembrane region" description="Helical" evidence="5">
    <location>
        <begin position="273"/>
        <end position="290"/>
    </location>
</feature>
<sequence>MSQIIRLVLYIIAIIIVAPLLGGLLTGIDRVITARMQGRKGPSVLQPFYDVLKLFQKESIEVNTMHRFFVYISLIFVIFTTVIMLLGGDILLALFALTLGSIFFVLGGYASNSPYSTIGSERELLQMMAFEPMLLLAAIGLYYGDKSFFIKDIVTARIPSIVYLPGVFLGLLYVLTFKLRKSPFDLSMSHHGHQEIVQGITTEYSGKDLAIIQITHWYETIIALALVYLFFAFRSPFSHVIAILACIIAFLLEIVVDNAFARAKWEFALKSTWIVTGVLASVNLIILSFFR</sequence>